<dbReference type="InterPro" id="IPR001765">
    <property type="entry name" value="Carbonic_anhydrase"/>
</dbReference>
<evidence type="ECO:0000256" key="3">
    <source>
        <dbReference type="ARBA" id="ARBA00022833"/>
    </source>
</evidence>
<proteinExistence type="inferred from homology"/>
<keyword evidence="4 7" id="KW-0456">Lyase</keyword>
<evidence type="ECO:0000256" key="2">
    <source>
        <dbReference type="ARBA" id="ARBA00012925"/>
    </source>
</evidence>
<evidence type="ECO:0000256" key="1">
    <source>
        <dbReference type="ARBA" id="ARBA00006217"/>
    </source>
</evidence>
<feature type="binding site" evidence="6">
    <location>
        <position position="170"/>
    </location>
    <ligand>
        <name>Zn(2+)</name>
        <dbReference type="ChEBI" id="CHEBI:29105"/>
    </ligand>
</feature>
<evidence type="ECO:0000256" key="4">
    <source>
        <dbReference type="ARBA" id="ARBA00023239"/>
    </source>
</evidence>
<dbReference type="GO" id="GO:0015976">
    <property type="term" value="P:carbon utilization"/>
    <property type="evidence" value="ECO:0007669"/>
    <property type="project" value="InterPro"/>
</dbReference>
<dbReference type="GO" id="GO:0004089">
    <property type="term" value="F:carbonate dehydratase activity"/>
    <property type="evidence" value="ECO:0007669"/>
    <property type="project" value="UniProtKB-EC"/>
</dbReference>
<comment type="caution">
    <text evidence="7">The sequence shown here is derived from an EMBL/GenBank/DDBJ whole genome shotgun (WGS) entry which is preliminary data.</text>
</comment>
<dbReference type="AlphaFoldDB" id="A0A2T0BDE3"/>
<keyword evidence="3 6" id="KW-0862">Zinc</keyword>
<feature type="binding site" evidence="6">
    <location>
        <position position="116"/>
    </location>
    <ligand>
        <name>Zn(2+)</name>
        <dbReference type="ChEBI" id="CHEBI:29105"/>
    </ligand>
</feature>
<dbReference type="PANTHER" id="PTHR11002">
    <property type="entry name" value="CARBONIC ANHYDRASE"/>
    <property type="match status" value="1"/>
</dbReference>
<organism evidence="7 8">
    <name type="scientific">Clostridium vincentii</name>
    <dbReference type="NCBI Taxonomy" id="52704"/>
    <lineage>
        <taxon>Bacteria</taxon>
        <taxon>Bacillati</taxon>
        <taxon>Bacillota</taxon>
        <taxon>Clostridia</taxon>
        <taxon>Eubacteriales</taxon>
        <taxon>Clostridiaceae</taxon>
        <taxon>Clostridium</taxon>
    </lineage>
</organism>
<evidence type="ECO:0000313" key="8">
    <source>
        <dbReference type="Proteomes" id="UP000239471"/>
    </source>
</evidence>
<dbReference type="PROSITE" id="PS00704">
    <property type="entry name" value="PROK_CO2_ANHYDRASE_1"/>
    <property type="match status" value="1"/>
</dbReference>
<feature type="binding site" evidence="6">
    <location>
        <position position="114"/>
    </location>
    <ligand>
        <name>Zn(2+)</name>
        <dbReference type="ChEBI" id="CHEBI:29105"/>
    </ligand>
</feature>
<sequence length="261" mass="28443">MNYFVKEGDFNMKRKELLKKISCILVGGLISTMVLNGCSSKEIETAQTETETTISMEAEDLHEEGVTYEEAETAIIEGNKRFVSGELLNKDLSSEVRTDLSENGQHPFATILTCSDSRVAPELIFDQELGDLFVIRDAGNVTDTVETGSVEYAVEHAGTPLVIVLAHEKCGAVQATVEGGETTPGIQAIIDKIKPSFDKVKQANKDASDEEIASEVENENAKETVNELLKSTVIKNLVDSGKLKVVAAKYHLESGEVEFLN</sequence>
<dbReference type="GO" id="GO:0008270">
    <property type="term" value="F:zinc ion binding"/>
    <property type="evidence" value="ECO:0007669"/>
    <property type="project" value="InterPro"/>
</dbReference>
<dbReference type="SMART" id="SM00947">
    <property type="entry name" value="Pro_CA"/>
    <property type="match status" value="1"/>
</dbReference>
<keyword evidence="6" id="KW-0479">Metal-binding</keyword>
<name>A0A2T0BDE3_9CLOT</name>
<dbReference type="PANTHER" id="PTHR11002:SF79">
    <property type="entry name" value="CARBONIC ANHYDRASE 2"/>
    <property type="match status" value="1"/>
</dbReference>
<keyword evidence="8" id="KW-1185">Reference proteome</keyword>
<protein>
    <recommendedName>
        <fullName evidence="2">carbonic anhydrase</fullName>
        <ecNumber evidence="2">4.2.1.1</ecNumber>
    </recommendedName>
</protein>
<dbReference type="InterPro" id="IPR015892">
    <property type="entry name" value="Carbonic_anhydrase_CS"/>
</dbReference>
<comment type="cofactor">
    <cofactor evidence="6">
        <name>Zn(2+)</name>
        <dbReference type="ChEBI" id="CHEBI:29105"/>
    </cofactor>
    <text evidence="6">Binds 1 zinc ion per subunit.</text>
</comment>
<evidence type="ECO:0000256" key="5">
    <source>
        <dbReference type="ARBA" id="ARBA00048348"/>
    </source>
</evidence>
<dbReference type="EMBL" id="PVXQ01000022">
    <property type="protein sequence ID" value="PRR81906.1"/>
    <property type="molecule type" value="Genomic_DNA"/>
</dbReference>
<comment type="catalytic activity">
    <reaction evidence="5">
        <text>hydrogencarbonate + H(+) = CO2 + H2O</text>
        <dbReference type="Rhea" id="RHEA:10748"/>
        <dbReference type="ChEBI" id="CHEBI:15377"/>
        <dbReference type="ChEBI" id="CHEBI:15378"/>
        <dbReference type="ChEBI" id="CHEBI:16526"/>
        <dbReference type="ChEBI" id="CHEBI:17544"/>
        <dbReference type="EC" id="4.2.1.1"/>
    </reaction>
</comment>
<dbReference type="CDD" id="cd03378">
    <property type="entry name" value="beta_CA_cladeC"/>
    <property type="match status" value="1"/>
</dbReference>
<dbReference type="Pfam" id="PF00484">
    <property type="entry name" value="Pro_CA"/>
    <property type="match status" value="1"/>
</dbReference>
<dbReference type="Gene3D" id="3.40.1050.10">
    <property type="entry name" value="Carbonic anhydrase"/>
    <property type="match status" value="1"/>
</dbReference>
<evidence type="ECO:0000256" key="6">
    <source>
        <dbReference type="PIRSR" id="PIRSR601765-1"/>
    </source>
</evidence>
<dbReference type="InterPro" id="IPR036874">
    <property type="entry name" value="Carbonic_anhydrase_sf"/>
</dbReference>
<gene>
    <name evidence="7" type="primary">cynT</name>
    <name evidence="7" type="ORF">CLVI_21130</name>
</gene>
<accession>A0A2T0BDE3</accession>
<dbReference type="EC" id="4.2.1.1" evidence="2"/>
<dbReference type="SUPFAM" id="SSF53056">
    <property type="entry name" value="beta-carbonic anhydrase, cab"/>
    <property type="match status" value="1"/>
</dbReference>
<feature type="binding site" evidence="6">
    <location>
        <position position="167"/>
    </location>
    <ligand>
        <name>Zn(2+)</name>
        <dbReference type="ChEBI" id="CHEBI:29105"/>
    </ligand>
</feature>
<evidence type="ECO:0000313" key="7">
    <source>
        <dbReference type="EMBL" id="PRR81906.1"/>
    </source>
</evidence>
<comment type="similarity">
    <text evidence="1">Belongs to the beta-class carbonic anhydrase family.</text>
</comment>
<reference evidence="7 8" key="1">
    <citation type="submission" date="2018-03" db="EMBL/GenBank/DDBJ databases">
        <title>Genome sequence of Clostridium vincentii DSM 10228.</title>
        <authorList>
            <person name="Poehlein A."/>
            <person name="Daniel R."/>
        </authorList>
    </citation>
    <scope>NUCLEOTIDE SEQUENCE [LARGE SCALE GENOMIC DNA]</scope>
    <source>
        <strain evidence="7 8">DSM 10228</strain>
    </source>
</reference>
<dbReference type="Proteomes" id="UP000239471">
    <property type="component" value="Unassembled WGS sequence"/>
</dbReference>